<evidence type="ECO:0000256" key="1">
    <source>
        <dbReference type="ARBA" id="ARBA00011043"/>
    </source>
</evidence>
<dbReference type="Pfam" id="PF12631">
    <property type="entry name" value="MnmE_helical"/>
    <property type="match status" value="1"/>
</dbReference>
<dbReference type="HAMAP" id="MF_00379">
    <property type="entry name" value="GTPase_MnmE"/>
    <property type="match status" value="1"/>
</dbReference>
<organism evidence="8 9">
    <name type="scientific">Palleronia salina</name>
    <dbReference type="NCBI Taxonomy" id="313368"/>
    <lineage>
        <taxon>Bacteria</taxon>
        <taxon>Pseudomonadati</taxon>
        <taxon>Pseudomonadota</taxon>
        <taxon>Alphaproteobacteria</taxon>
        <taxon>Rhodobacterales</taxon>
        <taxon>Roseobacteraceae</taxon>
        <taxon>Palleronia</taxon>
    </lineage>
</organism>
<evidence type="ECO:0000256" key="6">
    <source>
        <dbReference type="HAMAP-Rule" id="MF_00379"/>
    </source>
</evidence>
<dbReference type="InterPro" id="IPR006073">
    <property type="entry name" value="GTP-bd"/>
</dbReference>
<dbReference type="InterPro" id="IPR005225">
    <property type="entry name" value="Small_GTP-bd"/>
</dbReference>
<gene>
    <name evidence="6" type="primary">mnmE</name>
    <name evidence="6" type="synonym">trmE</name>
    <name evidence="8" type="ORF">SAMN04488012_102163</name>
</gene>
<dbReference type="EMBL" id="FQZA01000002">
    <property type="protein sequence ID" value="SHI64695.1"/>
    <property type="molecule type" value="Genomic_DNA"/>
</dbReference>
<dbReference type="GO" id="GO:0046872">
    <property type="term" value="F:metal ion binding"/>
    <property type="evidence" value="ECO:0007669"/>
    <property type="project" value="UniProtKB-KW"/>
</dbReference>
<feature type="binding site" evidence="6">
    <location>
        <position position="244"/>
    </location>
    <ligand>
        <name>K(+)</name>
        <dbReference type="ChEBI" id="CHEBI:29103"/>
    </ligand>
</feature>
<feature type="binding site" evidence="6">
    <location>
        <position position="77"/>
    </location>
    <ligand>
        <name>(6S)-5-formyl-5,6,7,8-tetrahydrofolate</name>
        <dbReference type="ChEBI" id="CHEBI:57457"/>
    </ligand>
</feature>
<dbReference type="SUPFAM" id="SSF116878">
    <property type="entry name" value="TrmE connector domain"/>
    <property type="match status" value="1"/>
</dbReference>
<keyword evidence="6" id="KW-0479">Metal-binding</keyword>
<keyword evidence="6" id="KW-0378">Hydrolase</keyword>
<evidence type="ECO:0000259" key="7">
    <source>
        <dbReference type="PROSITE" id="PS51709"/>
    </source>
</evidence>
<comment type="similarity">
    <text evidence="1 6">Belongs to the TRAFAC class TrmE-Era-EngA-EngB-Septin-like GTPase superfamily. TrmE GTPase family.</text>
</comment>
<comment type="cofactor">
    <cofactor evidence="6">
        <name>K(+)</name>
        <dbReference type="ChEBI" id="CHEBI:29103"/>
    </cofactor>
    <text evidence="6">Binds 1 potassium ion per subunit.</text>
</comment>
<feature type="binding site" evidence="6">
    <location>
        <position position="247"/>
    </location>
    <ligand>
        <name>K(+)</name>
        <dbReference type="ChEBI" id="CHEBI:29103"/>
    </ligand>
</feature>
<reference evidence="8 9" key="1">
    <citation type="submission" date="2016-11" db="EMBL/GenBank/DDBJ databases">
        <authorList>
            <person name="Jaros S."/>
            <person name="Januszkiewicz K."/>
            <person name="Wedrychowicz H."/>
        </authorList>
    </citation>
    <scope>NUCLEOTIDE SEQUENCE [LARGE SCALE GENOMIC DNA]</scope>
    <source>
        <strain evidence="8 9">DSM 26892</strain>
    </source>
</reference>
<evidence type="ECO:0000313" key="9">
    <source>
        <dbReference type="Proteomes" id="UP000184040"/>
    </source>
</evidence>
<accession>A0A1M6CUD4</accession>
<dbReference type="PANTHER" id="PTHR42714">
    <property type="entry name" value="TRNA MODIFICATION GTPASE GTPBP3"/>
    <property type="match status" value="1"/>
</dbReference>
<dbReference type="CDD" id="cd14858">
    <property type="entry name" value="TrmE_N"/>
    <property type="match status" value="1"/>
</dbReference>
<proteinExistence type="inferred from homology"/>
<dbReference type="GO" id="GO:0005737">
    <property type="term" value="C:cytoplasm"/>
    <property type="evidence" value="ECO:0007669"/>
    <property type="project" value="UniProtKB-SubCell"/>
</dbReference>
<dbReference type="PANTHER" id="PTHR42714:SF2">
    <property type="entry name" value="TRNA MODIFICATION GTPASE GTPBP3, MITOCHONDRIAL"/>
    <property type="match status" value="1"/>
</dbReference>
<dbReference type="InterPro" id="IPR027368">
    <property type="entry name" value="MnmE_dom2"/>
</dbReference>
<dbReference type="GO" id="GO:0002098">
    <property type="term" value="P:tRNA wobble uridine modification"/>
    <property type="evidence" value="ECO:0007669"/>
    <property type="project" value="TreeGrafter"/>
</dbReference>
<comment type="subunit">
    <text evidence="6">Homodimer. Heterotetramer of two MnmE and two MnmG subunits.</text>
</comment>
<protein>
    <recommendedName>
        <fullName evidence="6">tRNA modification GTPase MnmE</fullName>
        <ecNumber evidence="6">3.6.-.-</ecNumber>
    </recommendedName>
</protein>
<feature type="binding site" evidence="6">
    <location>
        <position position="242"/>
    </location>
    <ligand>
        <name>K(+)</name>
        <dbReference type="ChEBI" id="CHEBI:29103"/>
    </ligand>
</feature>
<dbReference type="InterPro" id="IPR031168">
    <property type="entry name" value="G_TrmE"/>
</dbReference>
<dbReference type="InterPro" id="IPR027266">
    <property type="entry name" value="TrmE/GcvT-like"/>
</dbReference>
<dbReference type="PROSITE" id="PS51709">
    <property type="entry name" value="G_TRME"/>
    <property type="match status" value="1"/>
</dbReference>
<feature type="binding site" evidence="6">
    <location>
        <begin position="223"/>
        <end position="228"/>
    </location>
    <ligand>
        <name>GTP</name>
        <dbReference type="ChEBI" id="CHEBI:37565"/>
    </ligand>
</feature>
<feature type="binding site" evidence="6">
    <location>
        <position position="424"/>
    </location>
    <ligand>
        <name>(6S)-5-formyl-5,6,7,8-tetrahydrofolate</name>
        <dbReference type="ChEBI" id="CHEBI:57457"/>
    </ligand>
</feature>
<keyword evidence="6" id="KW-0963">Cytoplasm</keyword>
<evidence type="ECO:0000256" key="2">
    <source>
        <dbReference type="ARBA" id="ARBA00022694"/>
    </source>
</evidence>
<feature type="binding site" evidence="6">
    <location>
        <position position="223"/>
    </location>
    <ligand>
        <name>K(+)</name>
        <dbReference type="ChEBI" id="CHEBI:29103"/>
    </ligand>
</feature>
<dbReference type="Proteomes" id="UP000184040">
    <property type="component" value="Unassembled WGS sequence"/>
</dbReference>
<dbReference type="GO" id="GO:0003924">
    <property type="term" value="F:GTPase activity"/>
    <property type="evidence" value="ECO:0007669"/>
    <property type="project" value="UniProtKB-UniRule"/>
</dbReference>
<dbReference type="RefSeq" id="WP_073126841.1">
    <property type="nucleotide sequence ID" value="NZ_FQZA01000002.1"/>
</dbReference>
<dbReference type="Pfam" id="PF10396">
    <property type="entry name" value="TrmE_N"/>
    <property type="match status" value="1"/>
</dbReference>
<evidence type="ECO:0000256" key="3">
    <source>
        <dbReference type="ARBA" id="ARBA00022741"/>
    </source>
</evidence>
<dbReference type="NCBIfam" id="TIGR00231">
    <property type="entry name" value="small_GTP"/>
    <property type="match status" value="1"/>
</dbReference>
<keyword evidence="4 6" id="KW-0630">Potassium</keyword>
<dbReference type="SUPFAM" id="SSF52540">
    <property type="entry name" value="P-loop containing nucleoside triphosphate hydrolases"/>
    <property type="match status" value="1"/>
</dbReference>
<feature type="domain" description="TrmE-type G" evidence="7">
    <location>
        <begin position="213"/>
        <end position="348"/>
    </location>
</feature>
<keyword evidence="9" id="KW-1185">Reference proteome</keyword>
<name>A0A1M6CUD4_9RHOB</name>
<feature type="binding site" evidence="6">
    <location>
        <begin position="267"/>
        <end position="270"/>
    </location>
    <ligand>
        <name>GTP</name>
        <dbReference type="ChEBI" id="CHEBI:37565"/>
    </ligand>
</feature>
<dbReference type="InterPro" id="IPR025867">
    <property type="entry name" value="MnmE_helical"/>
</dbReference>
<comment type="subcellular location">
    <subcellularLocation>
        <location evidence="6">Cytoplasm</location>
    </subcellularLocation>
</comment>
<evidence type="ECO:0000313" key="8">
    <source>
        <dbReference type="EMBL" id="SHI64695.1"/>
    </source>
</evidence>
<keyword evidence="3 6" id="KW-0547">Nucleotide-binding</keyword>
<dbReference type="Gene3D" id="3.40.50.300">
    <property type="entry name" value="P-loop containing nucleotide triphosphate hydrolases"/>
    <property type="match status" value="1"/>
</dbReference>
<feature type="binding site" evidence="6">
    <location>
        <position position="248"/>
    </location>
    <ligand>
        <name>Mg(2+)</name>
        <dbReference type="ChEBI" id="CHEBI:18420"/>
    </ligand>
</feature>
<feature type="binding site" evidence="6">
    <location>
        <position position="20"/>
    </location>
    <ligand>
        <name>(6S)-5-formyl-5,6,7,8-tetrahydrofolate</name>
        <dbReference type="ChEBI" id="CHEBI:57457"/>
    </ligand>
</feature>
<keyword evidence="5 6" id="KW-0342">GTP-binding</keyword>
<dbReference type="InterPro" id="IPR018948">
    <property type="entry name" value="GTP-bd_TrmE_N"/>
</dbReference>
<dbReference type="GO" id="GO:0005525">
    <property type="term" value="F:GTP binding"/>
    <property type="evidence" value="ECO:0007669"/>
    <property type="project" value="UniProtKB-UniRule"/>
</dbReference>
<dbReference type="Gene3D" id="3.30.1360.120">
    <property type="entry name" value="Probable tRNA modification gtpase trme, domain 1"/>
    <property type="match status" value="1"/>
</dbReference>
<sequence length="424" mass="45083">MDTIFAEATAPGKAGVSVVRLSGPRAFEAGSSLCGSLPPSHRAALRVLRDSNGEVLDTALVLAFDEGASFTGETVVELQCHGSRAVVAAILAALGRIDGLRPAGPGEFTRRALENDRLDLTQVEGLADLVEAETEFQRQQAQKVLSGDLSRKVLEWRRHLVEAAALIEATLDFADEDVPVDVTPDVLTHMDTVTAALQYEVNGFGASERIRDGFEIAILGAPNAGKSTLLNAIAKRDVALTSEIAGTTRDVIEVRADLKGVPVLFLDTAGLRETEDPLEAAGIARARDRAAEADLRVFLVGDGEDRPALAQDEDIVLVGKADQGQGDISGLTGQGVSDLIDRLTTILLGRVAKASTAIRERHAQAMQSALSDLSESRATLTEIGDSVLAAEYLRRAIVNLEMLIGRVDVDDLLGDIFSRFCIGK</sequence>
<dbReference type="SUPFAM" id="SSF103025">
    <property type="entry name" value="Folate-binding domain"/>
    <property type="match status" value="1"/>
</dbReference>
<keyword evidence="6" id="KW-0460">Magnesium</keyword>
<dbReference type="Pfam" id="PF01926">
    <property type="entry name" value="MMR_HSR1"/>
    <property type="match status" value="1"/>
</dbReference>
<dbReference type="CDD" id="cd04164">
    <property type="entry name" value="trmE"/>
    <property type="match status" value="1"/>
</dbReference>
<dbReference type="NCBIfam" id="NF003661">
    <property type="entry name" value="PRK05291.1-3"/>
    <property type="match status" value="1"/>
</dbReference>
<keyword evidence="2 6" id="KW-0819">tRNA processing</keyword>
<evidence type="ECO:0000256" key="4">
    <source>
        <dbReference type="ARBA" id="ARBA00022958"/>
    </source>
</evidence>
<evidence type="ECO:0000256" key="5">
    <source>
        <dbReference type="ARBA" id="ARBA00023134"/>
    </source>
</evidence>
<feature type="binding site" evidence="6">
    <location>
        <position position="117"/>
    </location>
    <ligand>
        <name>(6S)-5-formyl-5,6,7,8-tetrahydrofolate</name>
        <dbReference type="ChEBI" id="CHEBI:57457"/>
    </ligand>
</feature>
<dbReference type="STRING" id="313368.SAMN04488012_102163"/>
<dbReference type="Gene3D" id="1.20.120.430">
    <property type="entry name" value="tRNA modification GTPase MnmE domain 2"/>
    <property type="match status" value="1"/>
</dbReference>
<feature type="binding site" evidence="6">
    <location>
        <position position="227"/>
    </location>
    <ligand>
        <name>Mg(2+)</name>
        <dbReference type="ChEBI" id="CHEBI:18420"/>
    </ligand>
</feature>
<dbReference type="AlphaFoldDB" id="A0A1M6CUD4"/>
<comment type="caution">
    <text evidence="6">Lacks conserved residue(s) required for the propagation of feature annotation.</text>
</comment>
<feature type="binding site" evidence="6">
    <location>
        <begin position="242"/>
        <end position="248"/>
    </location>
    <ligand>
        <name>GTP</name>
        <dbReference type="ChEBI" id="CHEBI:37565"/>
    </ligand>
</feature>
<dbReference type="InterPro" id="IPR004520">
    <property type="entry name" value="GTPase_MnmE"/>
</dbReference>
<dbReference type="InterPro" id="IPR027417">
    <property type="entry name" value="P-loop_NTPase"/>
</dbReference>
<dbReference type="GO" id="GO:0030488">
    <property type="term" value="P:tRNA methylation"/>
    <property type="evidence" value="ECO:0007669"/>
    <property type="project" value="TreeGrafter"/>
</dbReference>
<comment type="function">
    <text evidence="6">Exhibits a very high intrinsic GTPase hydrolysis rate. Involved in the addition of a carboxymethylaminomethyl (cmnm) group at the wobble position (U34) of certain tRNAs, forming tRNA-cmnm(5)s(2)U34.</text>
</comment>
<dbReference type="EC" id="3.6.-.-" evidence="6"/>